<dbReference type="AlphaFoldDB" id="A0A5N6LN62"/>
<organism evidence="4 5">
    <name type="scientific">Mikania micrantha</name>
    <name type="common">bitter vine</name>
    <dbReference type="NCBI Taxonomy" id="192012"/>
    <lineage>
        <taxon>Eukaryota</taxon>
        <taxon>Viridiplantae</taxon>
        <taxon>Streptophyta</taxon>
        <taxon>Embryophyta</taxon>
        <taxon>Tracheophyta</taxon>
        <taxon>Spermatophyta</taxon>
        <taxon>Magnoliopsida</taxon>
        <taxon>eudicotyledons</taxon>
        <taxon>Gunneridae</taxon>
        <taxon>Pentapetalae</taxon>
        <taxon>asterids</taxon>
        <taxon>campanulids</taxon>
        <taxon>Asterales</taxon>
        <taxon>Asteraceae</taxon>
        <taxon>Asteroideae</taxon>
        <taxon>Heliantheae alliance</taxon>
        <taxon>Eupatorieae</taxon>
        <taxon>Mikania</taxon>
    </lineage>
</organism>
<dbReference type="InterPro" id="IPR035979">
    <property type="entry name" value="RBD_domain_sf"/>
</dbReference>
<evidence type="ECO:0000256" key="1">
    <source>
        <dbReference type="PROSITE-ProRule" id="PRU00176"/>
    </source>
</evidence>
<sequence>MASGGWEEVRYRSRFQGGAKVVLGKETTFFISNLPEGITDTRFKEAFMKFGRLSDAYVARKRDKGGYIFGFVRFKDVKEVNKLVVDLNSIKLDGAKLGANVAKYSKSGSNVKFNNGQAGRKKVGESNPPSVNFSKFVGQASYKATLTGVKHTNSINLDSLKISTPKWWYGKSIVGVAKNIAILENIENLIVSLGALGGEVRYMGGLRVMISFPGTAIVKRVMMESREILESWFDSVEVWNGQEYVFAKVAGIKVFGVPAHLWDSETFRLIGEKFGKLLVDPSVSVDDCNVSYQYLLILSHEICKIEDQLVINRGGQSYMVRVSEDSEVWTPSFLDPAKDSGISPPPNNRNQNSGVHAWEPRSCMVEREDGEIIEHNHEGASHKVNGEGQPVCMEFETSKLDSNSNLGKTGPVNNDPNEISDLGLVGHLSDLVDCRSKKRPRVETCGVNTIPNNFLDLSSMTPDLNLPPPGKNLKPRRRRLGSNNNHEQRCVTGAQTSQDGVFFFGSSSEPGQSNQVGYGDNSNSESQLLVEAEETITVGKLVGLDVDDFRDQIVEETQLIDNSHVPLNQIWGNNLLEADYVNARDHFLHVYGSVVGVDETLNVVNVYAPHNTVLKRALWASLLDLFCNHNGLWILMGDFNVVREASERLNSDFDHREASDFNDFIFRARLQEYRMGGLKFTYMSPDGMKCSKIDRMLVCDQFFHRWPCASFFAHPRIWSDHAPISLSTVCLDYGPPPFKFYNSWLMIDGIDNVVMNATADCNFSGRPEVILMSKLRKVKEKIKEWRKSVANKEFGLIEVLKEEIHKFELLAEIGLISDMEKEAWSLYGNTMGLVFASG</sequence>
<dbReference type="InterPro" id="IPR000504">
    <property type="entry name" value="RRM_dom"/>
</dbReference>
<evidence type="ECO:0000313" key="5">
    <source>
        <dbReference type="Proteomes" id="UP000326396"/>
    </source>
</evidence>
<keyword evidence="1" id="KW-0694">RNA-binding</keyword>
<dbReference type="Gene3D" id="3.60.10.10">
    <property type="entry name" value="Endonuclease/exonuclease/phosphatase"/>
    <property type="match status" value="1"/>
</dbReference>
<dbReference type="Proteomes" id="UP000326396">
    <property type="component" value="Linkage Group LG9"/>
</dbReference>
<feature type="domain" description="RRM" evidence="3">
    <location>
        <begin position="27"/>
        <end position="104"/>
    </location>
</feature>
<feature type="region of interest" description="Disordered" evidence="2">
    <location>
        <begin position="460"/>
        <end position="487"/>
    </location>
</feature>
<comment type="caution">
    <text evidence="4">The sequence shown here is derived from an EMBL/GenBank/DDBJ whole genome shotgun (WGS) entry which is preliminary data.</text>
</comment>
<evidence type="ECO:0000259" key="3">
    <source>
        <dbReference type="PROSITE" id="PS50102"/>
    </source>
</evidence>
<protein>
    <recommendedName>
        <fullName evidence="3">RRM domain-containing protein</fullName>
    </recommendedName>
</protein>
<accession>A0A5N6LN62</accession>
<dbReference type="PROSITE" id="PS50102">
    <property type="entry name" value="RRM"/>
    <property type="match status" value="1"/>
</dbReference>
<dbReference type="CDD" id="cd00590">
    <property type="entry name" value="RRM_SF"/>
    <property type="match status" value="1"/>
</dbReference>
<dbReference type="EMBL" id="SZYD01000019">
    <property type="protein sequence ID" value="KAD2393663.1"/>
    <property type="molecule type" value="Genomic_DNA"/>
</dbReference>
<evidence type="ECO:0000256" key="2">
    <source>
        <dbReference type="SAM" id="MobiDB-lite"/>
    </source>
</evidence>
<gene>
    <name evidence="4" type="ORF">E3N88_40640</name>
</gene>
<dbReference type="InterPro" id="IPR036691">
    <property type="entry name" value="Endo/exonu/phosph_ase_sf"/>
</dbReference>
<dbReference type="SUPFAM" id="SSF56219">
    <property type="entry name" value="DNase I-like"/>
    <property type="match status" value="1"/>
</dbReference>
<dbReference type="Pfam" id="PF00076">
    <property type="entry name" value="RRM_1"/>
    <property type="match status" value="1"/>
</dbReference>
<dbReference type="OrthoDB" id="1932741at2759"/>
<dbReference type="InterPro" id="IPR012677">
    <property type="entry name" value="Nucleotide-bd_a/b_plait_sf"/>
</dbReference>
<dbReference type="Gene3D" id="3.30.70.330">
    <property type="match status" value="1"/>
</dbReference>
<dbReference type="GO" id="GO:0003723">
    <property type="term" value="F:RNA binding"/>
    <property type="evidence" value="ECO:0007669"/>
    <property type="project" value="UniProtKB-UniRule"/>
</dbReference>
<proteinExistence type="predicted"/>
<keyword evidence="5" id="KW-1185">Reference proteome</keyword>
<dbReference type="PANTHER" id="PTHR33710:SF64">
    <property type="entry name" value="ENDONUCLEASE_EXONUCLEASE_PHOSPHATASE DOMAIN-CONTAINING PROTEIN"/>
    <property type="match status" value="1"/>
</dbReference>
<dbReference type="SUPFAM" id="SSF54928">
    <property type="entry name" value="RNA-binding domain, RBD"/>
    <property type="match status" value="1"/>
</dbReference>
<dbReference type="PANTHER" id="PTHR33710">
    <property type="entry name" value="BNAC02G09200D PROTEIN"/>
    <property type="match status" value="1"/>
</dbReference>
<name>A0A5N6LN62_9ASTR</name>
<reference evidence="4 5" key="1">
    <citation type="submission" date="2019-05" db="EMBL/GenBank/DDBJ databases">
        <title>Mikania micrantha, genome provides insights into the molecular mechanism of rapid growth.</title>
        <authorList>
            <person name="Liu B."/>
        </authorList>
    </citation>
    <scope>NUCLEOTIDE SEQUENCE [LARGE SCALE GENOMIC DNA]</scope>
    <source>
        <strain evidence="4">NLD-2019</strain>
        <tissue evidence="4">Leaf</tissue>
    </source>
</reference>
<dbReference type="SMART" id="SM00360">
    <property type="entry name" value="RRM"/>
    <property type="match status" value="1"/>
</dbReference>
<evidence type="ECO:0000313" key="4">
    <source>
        <dbReference type="EMBL" id="KAD2393663.1"/>
    </source>
</evidence>